<dbReference type="NCBIfam" id="NF000585">
    <property type="entry name" value="PRK00010.1"/>
    <property type="match status" value="1"/>
</dbReference>
<reference evidence="9 10" key="1">
    <citation type="journal article" date="2016" name="Nat. Commun.">
        <title>Thousands of microbial genomes shed light on interconnected biogeochemical processes in an aquifer system.</title>
        <authorList>
            <person name="Anantharaman K."/>
            <person name="Brown C.T."/>
            <person name="Hug L.A."/>
            <person name="Sharon I."/>
            <person name="Castelle C.J."/>
            <person name="Probst A.J."/>
            <person name="Thomas B.C."/>
            <person name="Singh A."/>
            <person name="Wilkins M.J."/>
            <person name="Karaoz U."/>
            <person name="Brodie E.L."/>
            <person name="Williams K.H."/>
            <person name="Hubbard S.S."/>
            <person name="Banfield J.F."/>
        </authorList>
    </citation>
    <scope>NUCLEOTIDE SEQUENCE [LARGE SCALE GENOMIC DNA]</scope>
</reference>
<evidence type="ECO:0000259" key="7">
    <source>
        <dbReference type="Pfam" id="PF00281"/>
    </source>
</evidence>
<evidence type="ECO:0000256" key="2">
    <source>
        <dbReference type="ARBA" id="ARBA00022980"/>
    </source>
</evidence>
<dbReference type="GO" id="GO:0006412">
    <property type="term" value="P:translation"/>
    <property type="evidence" value="ECO:0007669"/>
    <property type="project" value="UniProtKB-UniRule"/>
</dbReference>
<evidence type="ECO:0000313" key="9">
    <source>
        <dbReference type="EMBL" id="OGN19032.1"/>
    </source>
</evidence>
<dbReference type="EMBL" id="MGKD01000024">
    <property type="protein sequence ID" value="OGN19032.1"/>
    <property type="molecule type" value="Genomic_DNA"/>
</dbReference>
<dbReference type="SUPFAM" id="SSF55282">
    <property type="entry name" value="RL5-like"/>
    <property type="match status" value="1"/>
</dbReference>
<dbReference type="GO" id="GO:0000049">
    <property type="term" value="F:tRNA binding"/>
    <property type="evidence" value="ECO:0007669"/>
    <property type="project" value="UniProtKB-UniRule"/>
</dbReference>
<dbReference type="FunFam" id="3.30.1440.10:FF:000001">
    <property type="entry name" value="50S ribosomal protein L5"/>
    <property type="match status" value="1"/>
</dbReference>
<dbReference type="GO" id="GO:1990904">
    <property type="term" value="C:ribonucleoprotein complex"/>
    <property type="evidence" value="ECO:0007669"/>
    <property type="project" value="UniProtKB-KW"/>
</dbReference>
<evidence type="ECO:0000256" key="4">
    <source>
        <dbReference type="ARBA" id="ARBA00035245"/>
    </source>
</evidence>
<feature type="domain" description="Large ribosomal subunit protein uL5 N-terminal" evidence="7">
    <location>
        <begin position="24"/>
        <end position="80"/>
    </location>
</feature>
<comment type="caution">
    <text evidence="9">The sequence shown here is derived from an EMBL/GenBank/DDBJ whole genome shotgun (WGS) entry which is preliminary data.</text>
</comment>
<organism evidence="9 10">
    <name type="scientific">Candidatus Yanofskybacteria bacterium RIFCSPHIGHO2_12_FULL_45_19b</name>
    <dbReference type="NCBI Taxonomy" id="1802689"/>
    <lineage>
        <taxon>Bacteria</taxon>
        <taxon>Candidatus Yanofskyibacteriota</taxon>
    </lineage>
</organism>
<keyword evidence="5" id="KW-0694">RNA-binding</keyword>
<dbReference type="InterPro" id="IPR031310">
    <property type="entry name" value="Ribosomal_uL5_N"/>
</dbReference>
<comment type="function">
    <text evidence="5">This is 1 of the proteins that bind and probably mediate the attachment of the 5S RNA into the large ribosomal subunit, where it forms part of the central protuberance. In the 70S ribosome it contacts protein S13 of the 30S subunit (bridge B1b), connecting the 2 subunits; this bridge is implicated in subunit movement. Contacts the P site tRNA; the 5S rRNA and some of its associated proteins might help stabilize positioning of ribosome-bound tRNAs.</text>
</comment>
<keyword evidence="2 5" id="KW-0689">Ribosomal protein</keyword>
<dbReference type="STRING" id="1802689.A3F25_02870"/>
<protein>
    <recommendedName>
        <fullName evidence="4 5">Large ribosomal subunit protein uL5</fullName>
    </recommendedName>
</protein>
<dbReference type="Pfam" id="PF00673">
    <property type="entry name" value="Ribosomal_L5_C"/>
    <property type="match status" value="1"/>
</dbReference>
<dbReference type="HAMAP" id="MF_01333_B">
    <property type="entry name" value="Ribosomal_uL5_B"/>
    <property type="match status" value="1"/>
</dbReference>
<evidence type="ECO:0000313" key="10">
    <source>
        <dbReference type="Proteomes" id="UP000177478"/>
    </source>
</evidence>
<dbReference type="GO" id="GO:0019843">
    <property type="term" value="F:rRNA binding"/>
    <property type="evidence" value="ECO:0007669"/>
    <property type="project" value="UniProtKB-UniRule"/>
</dbReference>
<dbReference type="InterPro" id="IPR022803">
    <property type="entry name" value="Ribosomal_uL5_dom_sf"/>
</dbReference>
<comment type="subunit">
    <text evidence="5">Part of the 50S ribosomal subunit; part of the 5S rRNA/L5/L18/L25 subcomplex. Contacts the 5S rRNA and the P site tRNA. Forms a bridge to the 30S subunit in the 70S ribosome.</text>
</comment>
<dbReference type="InterPro" id="IPR031309">
    <property type="entry name" value="Ribosomal_uL5_C"/>
</dbReference>
<keyword evidence="5" id="KW-0699">rRNA-binding</keyword>
<dbReference type="InterPro" id="IPR020929">
    <property type="entry name" value="Ribosomal_uL5_CS"/>
</dbReference>
<evidence type="ECO:0000256" key="3">
    <source>
        <dbReference type="ARBA" id="ARBA00023274"/>
    </source>
</evidence>
<evidence type="ECO:0000259" key="8">
    <source>
        <dbReference type="Pfam" id="PF00673"/>
    </source>
</evidence>
<sequence length="180" mass="20450">MNRVLQKYQKTVVPAMQAKFGHKNVWAVPRLTKAVINVGVGRISKEEKLLETIEHDLATITGQKPLPTFAKKSIASFKLREGSKIGYKITLRGKKMYDFIDRLISIALPRTRDFRGISDKSFDTKNTLNLGITEQSIFPEIHYESLKDIFGLQVAIVTNSKQRSETVELFKLLGFPLINK</sequence>
<dbReference type="Pfam" id="PF00281">
    <property type="entry name" value="Ribosomal_L5"/>
    <property type="match status" value="1"/>
</dbReference>
<dbReference type="PIRSF" id="PIRSF002161">
    <property type="entry name" value="Ribosomal_L5"/>
    <property type="match status" value="1"/>
</dbReference>
<evidence type="ECO:0000256" key="1">
    <source>
        <dbReference type="ARBA" id="ARBA00008553"/>
    </source>
</evidence>
<feature type="domain" description="Large ribosomal subunit protein uL5 C-terminal" evidence="8">
    <location>
        <begin position="84"/>
        <end position="176"/>
    </location>
</feature>
<dbReference type="GO" id="GO:0005840">
    <property type="term" value="C:ribosome"/>
    <property type="evidence" value="ECO:0007669"/>
    <property type="project" value="UniProtKB-KW"/>
</dbReference>
<gene>
    <name evidence="5" type="primary">rplE</name>
    <name evidence="9" type="ORF">A3F25_02870</name>
</gene>
<evidence type="ECO:0000256" key="5">
    <source>
        <dbReference type="HAMAP-Rule" id="MF_01333"/>
    </source>
</evidence>
<dbReference type="Gene3D" id="3.30.1440.10">
    <property type="match status" value="1"/>
</dbReference>
<evidence type="ECO:0000256" key="6">
    <source>
        <dbReference type="RuleBase" id="RU003930"/>
    </source>
</evidence>
<dbReference type="AlphaFoldDB" id="A0A1F8G0Z0"/>
<comment type="similarity">
    <text evidence="1 5 6">Belongs to the universal ribosomal protein uL5 family.</text>
</comment>
<keyword evidence="5" id="KW-0820">tRNA-binding</keyword>
<dbReference type="InterPro" id="IPR020930">
    <property type="entry name" value="Ribosomal_uL5_bac-type"/>
</dbReference>
<dbReference type="PANTHER" id="PTHR11994">
    <property type="entry name" value="60S RIBOSOMAL PROTEIN L11-RELATED"/>
    <property type="match status" value="1"/>
</dbReference>
<keyword evidence="3 5" id="KW-0687">Ribonucleoprotein</keyword>
<dbReference type="PROSITE" id="PS00358">
    <property type="entry name" value="RIBOSOMAL_L5"/>
    <property type="match status" value="1"/>
</dbReference>
<accession>A0A1F8G0Z0</accession>
<dbReference type="GO" id="GO:0003735">
    <property type="term" value="F:structural constituent of ribosome"/>
    <property type="evidence" value="ECO:0007669"/>
    <property type="project" value="InterPro"/>
</dbReference>
<dbReference type="InterPro" id="IPR002132">
    <property type="entry name" value="Ribosomal_uL5"/>
</dbReference>
<proteinExistence type="inferred from homology"/>
<dbReference type="Proteomes" id="UP000177478">
    <property type="component" value="Unassembled WGS sequence"/>
</dbReference>
<name>A0A1F8G0Z0_9BACT</name>